<dbReference type="EMBL" id="JABWSB020000028">
    <property type="protein sequence ID" value="MBV4518383.1"/>
    <property type="molecule type" value="Genomic_DNA"/>
</dbReference>
<evidence type="ECO:0000313" key="2">
    <source>
        <dbReference type="Proteomes" id="UP000624243"/>
    </source>
</evidence>
<reference evidence="1 2" key="1">
    <citation type="journal article" date="2020" name="Microorganisms">
        <title>Reliable Identification of Environmental Pseudomonas Isolates Using the rpoD Gene.</title>
        <authorList>
            <consortium name="The Broad Institute Genome Sequencing Platform"/>
            <person name="Girard L."/>
            <person name="Lood C."/>
            <person name="Rokni-Zadeh H."/>
            <person name="van Noort V."/>
            <person name="Lavigne R."/>
            <person name="De Mot R."/>
        </authorList>
    </citation>
    <scope>NUCLEOTIDE SEQUENCE [LARGE SCALE GENOMIC DNA]</scope>
    <source>
        <strain evidence="1 2">RW1P2</strain>
    </source>
</reference>
<proteinExistence type="predicted"/>
<keyword evidence="2" id="KW-1185">Reference proteome</keyword>
<protein>
    <submittedName>
        <fullName evidence="1">Formylglycine-generating enzyme family protein</fullName>
    </submittedName>
</protein>
<accession>A0ACC5UV90</accession>
<dbReference type="Proteomes" id="UP000624243">
    <property type="component" value="Unassembled WGS sequence"/>
</dbReference>
<evidence type="ECO:0000313" key="1">
    <source>
        <dbReference type="EMBL" id="MBV4518383.1"/>
    </source>
</evidence>
<gene>
    <name evidence="1" type="ORF">HU758_024745</name>
</gene>
<sequence length="341" mass="36573">MTRKLFVSAALVLALAGAGAYLAWAHQKLGLGDSAGCQAYSGLPADWEDDQLAGMVRIVGGRFSPGTERGYPDERPLAPVTIEDFWIDHTEVTRAQFASFVASTGYVTEAERNGAAAVFHASLDNAQAESALPWWRYVKGADWRHPDGPQAAPALLDAHPVTMVTLADAQAYATWRGNELPSEAEWEYAARGGQASQRLGEEPVDEQGRPTANYWQGVFPVHDAGEDGYAGLAPVGCFAANAYGLFDMIGNVWEWTADAQRGPIIGHANGDPGLSRSLLGTAHPQVIKGGSYLCASSYCARYRAAARERQEADMATSHVGFRTIRRAKSNIAAERGDSDAS</sequence>
<organism evidence="1 2">
    <name type="scientific">Pseudomonas kurunegalensis</name>
    <dbReference type="NCBI Taxonomy" id="485880"/>
    <lineage>
        <taxon>Bacteria</taxon>
        <taxon>Pseudomonadati</taxon>
        <taxon>Pseudomonadota</taxon>
        <taxon>Gammaproteobacteria</taxon>
        <taxon>Pseudomonadales</taxon>
        <taxon>Pseudomonadaceae</taxon>
        <taxon>Pseudomonas</taxon>
    </lineage>
</organism>
<comment type="caution">
    <text evidence="1">The sequence shown here is derived from an EMBL/GenBank/DDBJ whole genome shotgun (WGS) entry which is preliminary data.</text>
</comment>
<name>A0ACC5UV90_9PSED</name>